<evidence type="ECO:0000313" key="2">
    <source>
        <dbReference type="EMBL" id="CAH3044366.1"/>
    </source>
</evidence>
<organism evidence="2 3">
    <name type="scientific">Pocillopora meandrina</name>
    <dbReference type="NCBI Taxonomy" id="46732"/>
    <lineage>
        <taxon>Eukaryota</taxon>
        <taxon>Metazoa</taxon>
        <taxon>Cnidaria</taxon>
        <taxon>Anthozoa</taxon>
        <taxon>Hexacorallia</taxon>
        <taxon>Scleractinia</taxon>
        <taxon>Astrocoeniina</taxon>
        <taxon>Pocilloporidae</taxon>
        <taxon>Pocillopora</taxon>
    </lineage>
</organism>
<accession>A0AAU9W2S9</accession>
<reference evidence="2 3" key="1">
    <citation type="submission" date="2022-05" db="EMBL/GenBank/DDBJ databases">
        <authorList>
            <consortium name="Genoscope - CEA"/>
            <person name="William W."/>
        </authorList>
    </citation>
    <scope>NUCLEOTIDE SEQUENCE [LARGE SCALE GENOMIC DNA]</scope>
</reference>
<feature type="transmembrane region" description="Helical" evidence="1">
    <location>
        <begin position="131"/>
        <end position="153"/>
    </location>
</feature>
<protein>
    <submittedName>
        <fullName evidence="2">Uncharacterized protein</fullName>
    </submittedName>
</protein>
<dbReference type="Proteomes" id="UP001159428">
    <property type="component" value="Unassembled WGS sequence"/>
</dbReference>
<keyword evidence="1" id="KW-0812">Transmembrane</keyword>
<evidence type="ECO:0000256" key="1">
    <source>
        <dbReference type="SAM" id="Phobius"/>
    </source>
</evidence>
<keyword evidence="3" id="KW-1185">Reference proteome</keyword>
<gene>
    <name evidence="2" type="ORF">PMEA_00031138</name>
</gene>
<feature type="transmembrane region" description="Helical" evidence="1">
    <location>
        <begin position="173"/>
        <end position="195"/>
    </location>
</feature>
<proteinExistence type="predicted"/>
<sequence length="265" mass="30988">MTRFLTSTVVRVMGYIAYVLFFIWQVIGLILYTIRAFEVSLNSKRASFQLADITSFDRSEELELAWVMSQICNCALVLLAVSRVPSFLGWSFIPRLLVQLPAFWSLLALFLMTVVGYGMILVHKNDEMMEICLILALTMDNCVQVVLISFLNFTQINRSYRQYPFTVFAFLKINIFLLFLSYFATFVVSSLQIAIRVYGIEKSESISDDCFCAIVAVRRFTQVVFSYRVYIFYWDKLFSDHRNILCHHDYLEETIKEIRTRNRSI</sequence>
<feature type="transmembrane region" description="Helical" evidence="1">
    <location>
        <begin position="102"/>
        <end position="122"/>
    </location>
</feature>
<feature type="transmembrane region" description="Helical" evidence="1">
    <location>
        <begin position="12"/>
        <end position="34"/>
    </location>
</feature>
<evidence type="ECO:0000313" key="3">
    <source>
        <dbReference type="Proteomes" id="UP001159428"/>
    </source>
</evidence>
<keyword evidence="1" id="KW-0472">Membrane</keyword>
<dbReference type="EMBL" id="CALNXJ010000007">
    <property type="protein sequence ID" value="CAH3044366.1"/>
    <property type="molecule type" value="Genomic_DNA"/>
</dbReference>
<name>A0AAU9W2S9_9CNID</name>
<keyword evidence="1" id="KW-1133">Transmembrane helix</keyword>
<comment type="caution">
    <text evidence="2">The sequence shown here is derived from an EMBL/GenBank/DDBJ whole genome shotgun (WGS) entry which is preliminary data.</text>
</comment>
<dbReference type="AlphaFoldDB" id="A0AAU9W2S9"/>